<name>A0ABP7WWH2_9ACTN</name>
<reference evidence="3" key="1">
    <citation type="journal article" date="2019" name="Int. J. Syst. Evol. Microbiol.">
        <title>The Global Catalogue of Microorganisms (GCM) 10K type strain sequencing project: providing services to taxonomists for standard genome sequencing and annotation.</title>
        <authorList>
            <consortium name="The Broad Institute Genomics Platform"/>
            <consortium name="The Broad Institute Genome Sequencing Center for Infectious Disease"/>
            <person name="Wu L."/>
            <person name="Ma J."/>
        </authorList>
    </citation>
    <scope>NUCLEOTIDE SEQUENCE [LARGE SCALE GENOMIC DNA]</scope>
    <source>
        <strain evidence="3">JCM 16702</strain>
    </source>
</reference>
<protein>
    <submittedName>
        <fullName evidence="2">Uncharacterized protein</fullName>
    </submittedName>
</protein>
<evidence type="ECO:0000313" key="3">
    <source>
        <dbReference type="Proteomes" id="UP001500683"/>
    </source>
</evidence>
<organism evidence="2 3">
    <name type="scientific">Actinomadura miaoliensis</name>
    <dbReference type="NCBI Taxonomy" id="430685"/>
    <lineage>
        <taxon>Bacteria</taxon>
        <taxon>Bacillati</taxon>
        <taxon>Actinomycetota</taxon>
        <taxon>Actinomycetes</taxon>
        <taxon>Streptosporangiales</taxon>
        <taxon>Thermomonosporaceae</taxon>
        <taxon>Actinomadura</taxon>
    </lineage>
</organism>
<gene>
    <name evidence="2" type="ORF">GCM10022214_74080</name>
</gene>
<evidence type="ECO:0000313" key="2">
    <source>
        <dbReference type="EMBL" id="GAA4098678.1"/>
    </source>
</evidence>
<accession>A0ABP7WWH2</accession>
<dbReference type="EMBL" id="BAAAZG010000058">
    <property type="protein sequence ID" value="GAA4098678.1"/>
    <property type="molecule type" value="Genomic_DNA"/>
</dbReference>
<feature type="region of interest" description="Disordered" evidence="1">
    <location>
        <begin position="12"/>
        <end position="43"/>
    </location>
</feature>
<feature type="compositionally biased region" description="Polar residues" evidence="1">
    <location>
        <begin position="16"/>
        <end position="27"/>
    </location>
</feature>
<keyword evidence="3" id="KW-1185">Reference proteome</keyword>
<proteinExistence type="predicted"/>
<evidence type="ECO:0000256" key="1">
    <source>
        <dbReference type="SAM" id="MobiDB-lite"/>
    </source>
</evidence>
<dbReference type="Proteomes" id="UP001500683">
    <property type="component" value="Unassembled WGS sequence"/>
</dbReference>
<sequence length="43" mass="4671">MFISHVIYADGKSATDGKSSTWPQGEPQSVRDAYDAQQKGGKK</sequence>
<dbReference type="RefSeq" id="WP_344956917.1">
    <property type="nucleotide sequence ID" value="NZ_BAAAZG010000058.1"/>
</dbReference>
<comment type="caution">
    <text evidence="2">The sequence shown here is derived from an EMBL/GenBank/DDBJ whole genome shotgun (WGS) entry which is preliminary data.</text>
</comment>